<dbReference type="GO" id="GO:0016020">
    <property type="term" value="C:membrane"/>
    <property type="evidence" value="ECO:0007669"/>
    <property type="project" value="InterPro"/>
</dbReference>
<dbReference type="OrthoDB" id="6512918at2759"/>
<evidence type="ECO:0000313" key="6">
    <source>
        <dbReference type="Proteomes" id="UP000008744"/>
    </source>
</evidence>
<keyword evidence="3" id="KW-0812">Transmembrane</keyword>
<dbReference type="GO" id="GO:0005524">
    <property type="term" value="F:ATP binding"/>
    <property type="evidence" value="ECO:0007669"/>
    <property type="project" value="UniProtKB-KW"/>
</dbReference>
<keyword evidence="2" id="KW-0067">ATP-binding</keyword>
<dbReference type="PANTHER" id="PTHR19229">
    <property type="entry name" value="ATP-BINDING CASSETTE TRANSPORTER SUBFAMILY A ABCA"/>
    <property type="match status" value="1"/>
</dbReference>
<evidence type="ECO:0000256" key="2">
    <source>
        <dbReference type="ARBA" id="ARBA00022840"/>
    </source>
</evidence>
<dbReference type="GO" id="GO:0140359">
    <property type="term" value="F:ABC-type transporter activity"/>
    <property type="evidence" value="ECO:0007669"/>
    <property type="project" value="InterPro"/>
</dbReference>
<dbReference type="EMBL" id="CH479206">
    <property type="protein sequence ID" value="EDW30925.1"/>
    <property type="molecule type" value="Genomic_DNA"/>
</dbReference>
<dbReference type="eggNOG" id="KOG0059">
    <property type="taxonomic scope" value="Eukaryota"/>
</dbReference>
<proteinExistence type="predicted"/>
<feature type="domain" description="ABC transporter" evidence="4">
    <location>
        <begin position="121"/>
        <end position="355"/>
    </location>
</feature>
<dbReference type="FunFam" id="3.40.50.300:FF:002275">
    <property type="entry name" value="ATP-binding cassette, subfamily A (ABC1), member 16"/>
    <property type="match status" value="1"/>
</dbReference>
<dbReference type="CDD" id="cd03263">
    <property type="entry name" value="ABC_subfamily_A"/>
    <property type="match status" value="1"/>
</dbReference>
<dbReference type="Gene3D" id="3.40.50.300">
    <property type="entry name" value="P-loop containing nucleotide triphosphate hydrolases"/>
    <property type="match status" value="2"/>
</dbReference>
<organism evidence="6">
    <name type="scientific">Drosophila persimilis</name>
    <name type="common">Fruit fly</name>
    <dbReference type="NCBI Taxonomy" id="7234"/>
    <lineage>
        <taxon>Eukaryota</taxon>
        <taxon>Metazoa</taxon>
        <taxon>Ecdysozoa</taxon>
        <taxon>Arthropoda</taxon>
        <taxon>Hexapoda</taxon>
        <taxon>Insecta</taxon>
        <taxon>Pterygota</taxon>
        <taxon>Neoptera</taxon>
        <taxon>Endopterygota</taxon>
        <taxon>Diptera</taxon>
        <taxon>Brachycera</taxon>
        <taxon>Muscomorpha</taxon>
        <taxon>Ephydroidea</taxon>
        <taxon>Drosophilidae</taxon>
        <taxon>Drosophila</taxon>
        <taxon>Sophophora</taxon>
    </lineage>
</organism>
<dbReference type="HOGENOM" id="CLU_472726_0_0_1"/>
<keyword evidence="1" id="KW-0547">Nucleotide-binding</keyword>
<dbReference type="AlphaFoldDB" id="B4H3I5"/>
<dbReference type="SUPFAM" id="SSF52540">
    <property type="entry name" value="P-loop containing nucleoside triphosphate hydrolases"/>
    <property type="match status" value="2"/>
</dbReference>
<evidence type="ECO:0000313" key="5">
    <source>
        <dbReference type="EMBL" id="EDW30925.1"/>
    </source>
</evidence>
<feature type="transmembrane region" description="Helical" evidence="3">
    <location>
        <begin position="452"/>
        <end position="469"/>
    </location>
</feature>
<dbReference type="Pfam" id="PF00005">
    <property type="entry name" value="ABC_tran"/>
    <property type="match status" value="1"/>
</dbReference>
<keyword evidence="6" id="KW-1185">Reference proteome</keyword>
<dbReference type="PANTHER" id="PTHR19229:SF250">
    <property type="entry name" value="ABC TRANSPORTER DOMAIN-CONTAINING PROTEIN-RELATED"/>
    <property type="match status" value="1"/>
</dbReference>
<dbReference type="GO" id="GO:0005319">
    <property type="term" value="F:lipid transporter activity"/>
    <property type="evidence" value="ECO:0007669"/>
    <property type="project" value="TreeGrafter"/>
</dbReference>
<feature type="transmembrane region" description="Helical" evidence="3">
    <location>
        <begin position="35"/>
        <end position="58"/>
    </location>
</feature>
<dbReference type="SMR" id="B4H3I5"/>
<dbReference type="SMART" id="SM00382">
    <property type="entry name" value="AAA"/>
    <property type="match status" value="1"/>
</dbReference>
<sequence length="577" mass="64624">MSLPQDSYNNEPIGDWQKLKLLLWKNWTLQWNQKIQLMFALALPVLFLLLIVTLRVLVEPVSMPVVRYPPVSISDMNLFKKSVIHGNLIMHDNGSLNIPKNILCYTPDSSVNRAIITAATMRLRLLSWRSYDTASHMEYDLITHNYLAGVEFEILLGQNGAGKTTTIHMLTGIIQPSDGTAFLNGYDIRHQLASARRSLGICPQQNILFNNMTVRDHIKFFSKLKGVRGSTAVNWEVSKYMRLMELEDKSRIAADKLSGGMKRKLSLCCALCGNTSIVLCDEASAGVDAAGRRSLWELLQAEKIGRTVLLTTHYMDEADVLGDRIAILCDAALPLSYTLSSFFSDGATGFTRTVIATTLTGTGLFMLVLALSFEAFQLKHIAVQLAWYFRVFPHYCLASAVHHIHIGFNIRRGCNFAAVRKLPRTVRCRTVPVCCNISGYFGWRHPGVLPEIAYLSAVATFLLLLLMIVDAKMCTCGAGCAPFKLLCSIGKRRRTKDQSNFDNEDVKKENFFIKNMTLSQRKKMPLLVDGISKRYGKYFVVKDLSFYVTHAECFGLLGINGAGKDHNIFGCSQAMRE</sequence>
<dbReference type="PROSITE" id="PS50893">
    <property type="entry name" value="ABC_TRANSPORTER_2"/>
    <property type="match status" value="1"/>
</dbReference>
<dbReference type="InterPro" id="IPR003439">
    <property type="entry name" value="ABC_transporter-like_ATP-bd"/>
</dbReference>
<dbReference type="GO" id="GO:0016887">
    <property type="term" value="F:ATP hydrolysis activity"/>
    <property type="evidence" value="ECO:0007669"/>
    <property type="project" value="InterPro"/>
</dbReference>
<dbReference type="PROSITE" id="PS00211">
    <property type="entry name" value="ABC_TRANSPORTER_1"/>
    <property type="match status" value="1"/>
</dbReference>
<accession>B4H3I5</accession>
<feature type="transmembrane region" description="Helical" evidence="3">
    <location>
        <begin position="354"/>
        <end position="373"/>
    </location>
</feature>
<protein>
    <submittedName>
        <fullName evidence="5">GL12595</fullName>
    </submittedName>
</protein>
<reference evidence="5 6" key="1">
    <citation type="journal article" date="2007" name="Nature">
        <title>Evolution of genes and genomes on the Drosophila phylogeny.</title>
        <authorList>
            <consortium name="Drosophila 12 Genomes Consortium"/>
            <person name="Clark A.G."/>
            <person name="Eisen M.B."/>
            <person name="Smith D.R."/>
            <person name="Bergman C.M."/>
            <person name="Oliver B."/>
            <person name="Markow T.A."/>
            <person name="Kaufman T.C."/>
            <person name="Kellis M."/>
            <person name="Gelbart W."/>
            <person name="Iyer V.N."/>
            <person name="Pollard D.A."/>
            <person name="Sackton T.B."/>
            <person name="Larracuente A.M."/>
            <person name="Singh N.D."/>
            <person name="Abad J.P."/>
            <person name="Abt D.N."/>
            <person name="Adryan B."/>
            <person name="Aguade M."/>
            <person name="Akashi H."/>
            <person name="Anderson W.W."/>
            <person name="Aquadro C.F."/>
            <person name="Ardell D.H."/>
            <person name="Arguello R."/>
            <person name="Artieri C.G."/>
            <person name="Barbash D.A."/>
            <person name="Barker D."/>
            <person name="Barsanti P."/>
            <person name="Batterham P."/>
            <person name="Batzoglou S."/>
            <person name="Begun D."/>
            <person name="Bhutkar A."/>
            <person name="Blanco E."/>
            <person name="Bosak S.A."/>
            <person name="Bradley R.K."/>
            <person name="Brand A.D."/>
            <person name="Brent M.R."/>
            <person name="Brooks A.N."/>
            <person name="Brown R.H."/>
            <person name="Butlin R.K."/>
            <person name="Caggese C."/>
            <person name="Calvi B.R."/>
            <person name="Bernardo de Carvalho A."/>
            <person name="Caspi A."/>
            <person name="Castrezana S."/>
            <person name="Celniker S.E."/>
            <person name="Chang J.L."/>
            <person name="Chapple C."/>
            <person name="Chatterji S."/>
            <person name="Chinwalla A."/>
            <person name="Civetta A."/>
            <person name="Clifton S.W."/>
            <person name="Comeron J.M."/>
            <person name="Costello J.C."/>
            <person name="Coyne J.A."/>
            <person name="Daub J."/>
            <person name="David R.G."/>
            <person name="Delcher A.L."/>
            <person name="Delehaunty K."/>
            <person name="Do C.B."/>
            <person name="Ebling H."/>
            <person name="Edwards K."/>
            <person name="Eickbush T."/>
            <person name="Evans J.D."/>
            <person name="Filipski A."/>
            <person name="Findeiss S."/>
            <person name="Freyhult E."/>
            <person name="Fulton L."/>
            <person name="Fulton R."/>
            <person name="Garcia A.C."/>
            <person name="Gardiner A."/>
            <person name="Garfield D.A."/>
            <person name="Garvin B.E."/>
            <person name="Gibson G."/>
            <person name="Gilbert D."/>
            <person name="Gnerre S."/>
            <person name="Godfrey J."/>
            <person name="Good R."/>
            <person name="Gotea V."/>
            <person name="Gravely B."/>
            <person name="Greenberg A.J."/>
            <person name="Griffiths-Jones S."/>
            <person name="Gross S."/>
            <person name="Guigo R."/>
            <person name="Gustafson E.A."/>
            <person name="Haerty W."/>
            <person name="Hahn M.W."/>
            <person name="Halligan D.L."/>
            <person name="Halpern A.L."/>
            <person name="Halter G.M."/>
            <person name="Han M.V."/>
            <person name="Heger A."/>
            <person name="Hillier L."/>
            <person name="Hinrichs A.S."/>
            <person name="Holmes I."/>
            <person name="Hoskins R.A."/>
            <person name="Hubisz M.J."/>
            <person name="Hultmark D."/>
            <person name="Huntley M.A."/>
            <person name="Jaffe D.B."/>
            <person name="Jagadeeshan S."/>
            <person name="Jeck W.R."/>
            <person name="Johnson J."/>
            <person name="Jones C.D."/>
            <person name="Jordan W.C."/>
            <person name="Karpen G.H."/>
            <person name="Kataoka E."/>
            <person name="Keightley P.D."/>
            <person name="Kheradpour P."/>
            <person name="Kirkness E.F."/>
            <person name="Koerich L.B."/>
            <person name="Kristiansen K."/>
            <person name="Kudrna D."/>
            <person name="Kulathinal R.J."/>
            <person name="Kumar S."/>
            <person name="Kwok R."/>
            <person name="Lander E."/>
            <person name="Langley C.H."/>
            <person name="Lapoint R."/>
            <person name="Lazzaro B.P."/>
            <person name="Lee S.J."/>
            <person name="Levesque L."/>
            <person name="Li R."/>
            <person name="Lin C.F."/>
            <person name="Lin M.F."/>
            <person name="Lindblad-Toh K."/>
            <person name="Llopart A."/>
            <person name="Long M."/>
            <person name="Low L."/>
            <person name="Lozovsky E."/>
            <person name="Lu J."/>
            <person name="Luo M."/>
            <person name="Machado C.A."/>
            <person name="Makalowski W."/>
            <person name="Marzo M."/>
            <person name="Matsuda M."/>
            <person name="Matzkin L."/>
            <person name="McAllister B."/>
            <person name="McBride C.S."/>
            <person name="McKernan B."/>
            <person name="McKernan K."/>
            <person name="Mendez-Lago M."/>
            <person name="Minx P."/>
            <person name="Mollenhauer M.U."/>
            <person name="Montooth K."/>
            <person name="Mount S.M."/>
            <person name="Mu X."/>
            <person name="Myers E."/>
            <person name="Negre B."/>
            <person name="Newfeld S."/>
            <person name="Nielsen R."/>
            <person name="Noor M.A."/>
            <person name="O'Grady P."/>
            <person name="Pachter L."/>
            <person name="Papaceit M."/>
            <person name="Parisi M.J."/>
            <person name="Parisi M."/>
            <person name="Parts L."/>
            <person name="Pedersen J.S."/>
            <person name="Pesole G."/>
            <person name="Phillippy A.M."/>
            <person name="Ponting C.P."/>
            <person name="Pop M."/>
            <person name="Porcelli D."/>
            <person name="Powell J.R."/>
            <person name="Prohaska S."/>
            <person name="Pruitt K."/>
            <person name="Puig M."/>
            <person name="Quesneville H."/>
            <person name="Ram K.R."/>
            <person name="Rand D."/>
            <person name="Rasmussen M.D."/>
            <person name="Reed L.K."/>
            <person name="Reenan R."/>
            <person name="Reily A."/>
            <person name="Remington K.A."/>
            <person name="Rieger T.T."/>
            <person name="Ritchie M.G."/>
            <person name="Robin C."/>
            <person name="Rogers Y.H."/>
            <person name="Rohde C."/>
            <person name="Rozas J."/>
            <person name="Rubenfield M.J."/>
            <person name="Ruiz A."/>
            <person name="Russo S."/>
            <person name="Salzberg S.L."/>
            <person name="Sanchez-Gracia A."/>
            <person name="Saranga D.J."/>
            <person name="Sato H."/>
            <person name="Schaeffer S.W."/>
            <person name="Schatz M.C."/>
            <person name="Schlenke T."/>
            <person name="Schwartz R."/>
            <person name="Segarra C."/>
            <person name="Singh R.S."/>
            <person name="Sirot L."/>
            <person name="Sirota M."/>
            <person name="Sisneros N.B."/>
            <person name="Smith C.D."/>
            <person name="Smith T.F."/>
            <person name="Spieth J."/>
            <person name="Stage D.E."/>
            <person name="Stark A."/>
            <person name="Stephan W."/>
            <person name="Strausberg R.L."/>
            <person name="Strempel S."/>
            <person name="Sturgill D."/>
            <person name="Sutton G."/>
            <person name="Sutton G.G."/>
            <person name="Tao W."/>
            <person name="Teichmann S."/>
            <person name="Tobari Y.N."/>
            <person name="Tomimura Y."/>
            <person name="Tsolas J.M."/>
            <person name="Valente V.L."/>
            <person name="Venter E."/>
            <person name="Venter J.C."/>
            <person name="Vicario S."/>
            <person name="Vieira F.G."/>
            <person name="Vilella A.J."/>
            <person name="Villasante A."/>
            <person name="Walenz B."/>
            <person name="Wang J."/>
            <person name="Wasserman M."/>
            <person name="Watts T."/>
            <person name="Wilson D."/>
            <person name="Wilson R.K."/>
            <person name="Wing R.A."/>
            <person name="Wolfner M.F."/>
            <person name="Wong A."/>
            <person name="Wong G.K."/>
            <person name="Wu C.I."/>
            <person name="Wu G."/>
            <person name="Yamamoto D."/>
            <person name="Yang H.P."/>
            <person name="Yang S.P."/>
            <person name="Yorke J.A."/>
            <person name="Yoshida K."/>
            <person name="Zdobnov E."/>
            <person name="Zhang P."/>
            <person name="Zhang Y."/>
            <person name="Zimin A.V."/>
            <person name="Baldwin J."/>
            <person name="Abdouelleil A."/>
            <person name="Abdulkadir J."/>
            <person name="Abebe A."/>
            <person name="Abera B."/>
            <person name="Abreu J."/>
            <person name="Acer S.C."/>
            <person name="Aftuck L."/>
            <person name="Alexander A."/>
            <person name="An P."/>
            <person name="Anderson E."/>
            <person name="Anderson S."/>
            <person name="Arachi H."/>
            <person name="Azer M."/>
            <person name="Bachantsang P."/>
            <person name="Barry A."/>
            <person name="Bayul T."/>
            <person name="Berlin A."/>
            <person name="Bessette D."/>
            <person name="Bloom T."/>
            <person name="Blye J."/>
            <person name="Boguslavskiy L."/>
            <person name="Bonnet C."/>
            <person name="Boukhgalter B."/>
            <person name="Bourzgui I."/>
            <person name="Brown A."/>
            <person name="Cahill P."/>
            <person name="Channer S."/>
            <person name="Cheshatsang Y."/>
            <person name="Chuda L."/>
            <person name="Citroen M."/>
            <person name="Collymore A."/>
            <person name="Cooke P."/>
            <person name="Costello M."/>
            <person name="D'Aco K."/>
            <person name="Daza R."/>
            <person name="De Haan G."/>
            <person name="DeGray S."/>
            <person name="DeMaso C."/>
            <person name="Dhargay N."/>
            <person name="Dooley K."/>
            <person name="Dooley E."/>
            <person name="Doricent M."/>
            <person name="Dorje P."/>
            <person name="Dorjee K."/>
            <person name="Dupes A."/>
            <person name="Elong R."/>
            <person name="Falk J."/>
            <person name="Farina A."/>
            <person name="Faro S."/>
            <person name="Ferguson D."/>
            <person name="Fisher S."/>
            <person name="Foley C.D."/>
            <person name="Franke A."/>
            <person name="Friedrich D."/>
            <person name="Gadbois L."/>
            <person name="Gearin G."/>
            <person name="Gearin C.R."/>
            <person name="Giannoukos G."/>
            <person name="Goode T."/>
            <person name="Graham J."/>
            <person name="Grandbois E."/>
            <person name="Grewal S."/>
            <person name="Gyaltsen K."/>
            <person name="Hafez N."/>
            <person name="Hagos B."/>
            <person name="Hall J."/>
            <person name="Henson C."/>
            <person name="Hollinger A."/>
            <person name="Honan T."/>
            <person name="Huard M.D."/>
            <person name="Hughes L."/>
            <person name="Hurhula B."/>
            <person name="Husby M.E."/>
            <person name="Kamat A."/>
            <person name="Kanga B."/>
            <person name="Kashin S."/>
            <person name="Khazanovich D."/>
            <person name="Kisner P."/>
            <person name="Lance K."/>
            <person name="Lara M."/>
            <person name="Lee W."/>
            <person name="Lennon N."/>
            <person name="Letendre F."/>
            <person name="LeVine R."/>
            <person name="Lipovsky A."/>
            <person name="Liu X."/>
            <person name="Liu J."/>
            <person name="Liu S."/>
            <person name="Lokyitsang T."/>
            <person name="Lokyitsang Y."/>
            <person name="Lubonja R."/>
            <person name="Lui A."/>
            <person name="MacDonald P."/>
            <person name="Magnisalis V."/>
            <person name="Maru K."/>
            <person name="Matthews C."/>
            <person name="McCusker W."/>
            <person name="McDonough S."/>
            <person name="Mehta T."/>
            <person name="Meldrim J."/>
            <person name="Meneus L."/>
            <person name="Mihai O."/>
            <person name="Mihalev A."/>
            <person name="Mihova T."/>
            <person name="Mittelman R."/>
            <person name="Mlenga V."/>
            <person name="Montmayeur A."/>
            <person name="Mulrain L."/>
            <person name="Navidi A."/>
            <person name="Naylor J."/>
            <person name="Negash T."/>
            <person name="Nguyen T."/>
            <person name="Nguyen N."/>
            <person name="Nicol R."/>
            <person name="Norbu C."/>
            <person name="Norbu N."/>
            <person name="Novod N."/>
            <person name="O'Neill B."/>
            <person name="Osman S."/>
            <person name="Markiewicz E."/>
            <person name="Oyono O.L."/>
            <person name="Patti C."/>
            <person name="Phunkhang P."/>
            <person name="Pierre F."/>
            <person name="Priest M."/>
            <person name="Raghuraman S."/>
            <person name="Rege F."/>
            <person name="Reyes R."/>
            <person name="Rise C."/>
            <person name="Rogov P."/>
            <person name="Ross K."/>
            <person name="Ryan E."/>
            <person name="Settipalli S."/>
            <person name="Shea T."/>
            <person name="Sherpa N."/>
            <person name="Shi L."/>
            <person name="Shih D."/>
            <person name="Sparrow T."/>
            <person name="Spaulding J."/>
            <person name="Stalker J."/>
            <person name="Stange-Thomann N."/>
            <person name="Stavropoulos S."/>
            <person name="Stone C."/>
            <person name="Strader C."/>
            <person name="Tesfaye S."/>
            <person name="Thomson T."/>
            <person name="Thoulutsang Y."/>
            <person name="Thoulutsang D."/>
            <person name="Topham K."/>
            <person name="Topping I."/>
            <person name="Tsamla T."/>
            <person name="Vassiliev H."/>
            <person name="Vo A."/>
            <person name="Wangchuk T."/>
            <person name="Wangdi T."/>
            <person name="Weiand M."/>
            <person name="Wilkinson J."/>
            <person name="Wilson A."/>
            <person name="Yadav S."/>
            <person name="Young G."/>
            <person name="Yu Q."/>
            <person name="Zembek L."/>
            <person name="Zhong D."/>
            <person name="Zimmer A."/>
            <person name="Zwirko Z."/>
            <person name="Jaffe D.B."/>
            <person name="Alvarez P."/>
            <person name="Brockman W."/>
            <person name="Butler J."/>
            <person name="Chin C."/>
            <person name="Gnerre S."/>
            <person name="Grabherr M."/>
            <person name="Kleber M."/>
            <person name="Mauceli E."/>
            <person name="MacCallum I."/>
        </authorList>
    </citation>
    <scope>NUCLEOTIDE SEQUENCE [LARGE SCALE GENOMIC DNA]</scope>
    <source>
        <strain evidence="6">MSH-3 / Tucson 14011-0111.49</strain>
    </source>
</reference>
<gene>
    <name evidence="5" type="primary">Dper\GL12595</name>
    <name evidence="5" type="ORF">Dper_GL12595</name>
</gene>
<dbReference type="InterPro" id="IPR003593">
    <property type="entry name" value="AAA+_ATPase"/>
</dbReference>
<evidence type="ECO:0000256" key="3">
    <source>
        <dbReference type="SAM" id="Phobius"/>
    </source>
</evidence>
<keyword evidence="3" id="KW-0472">Membrane</keyword>
<keyword evidence="3" id="KW-1133">Transmembrane helix</keyword>
<dbReference type="Proteomes" id="UP000008744">
    <property type="component" value="Unassembled WGS sequence"/>
</dbReference>
<evidence type="ECO:0000256" key="1">
    <source>
        <dbReference type="ARBA" id="ARBA00022741"/>
    </source>
</evidence>
<dbReference type="InterPro" id="IPR026082">
    <property type="entry name" value="ABCA"/>
</dbReference>
<dbReference type="InterPro" id="IPR027417">
    <property type="entry name" value="P-loop_NTPase"/>
</dbReference>
<dbReference type="InterPro" id="IPR017871">
    <property type="entry name" value="ABC_transporter-like_CS"/>
</dbReference>
<evidence type="ECO:0000259" key="4">
    <source>
        <dbReference type="PROSITE" id="PS50893"/>
    </source>
</evidence>
<name>B4H3I5_DROPE</name>